<keyword evidence="16" id="KW-0234">DNA repair</keyword>
<evidence type="ECO:0000256" key="1">
    <source>
        <dbReference type="ARBA" id="ARBA00000900"/>
    </source>
</evidence>
<evidence type="ECO:0000313" key="25">
    <source>
        <dbReference type="Proteomes" id="UP000019132"/>
    </source>
</evidence>
<protein>
    <recommendedName>
        <fullName evidence="8">RanBP-type and C3HC4-type zinc finger-containing protein 1</fullName>
        <ecNumber evidence="7">2.3.2.27</ecNumber>
        <ecNumber evidence="6">2.3.2.31</ecNumber>
    </recommendedName>
    <alternativeName>
        <fullName evidence="18 19">RING-type E3 ubiquitin transferase RAD18</fullName>
    </alternativeName>
</protein>
<evidence type="ECO:0000256" key="17">
    <source>
        <dbReference type="ARBA" id="ARBA00023242"/>
    </source>
</evidence>
<evidence type="ECO:0000256" key="5">
    <source>
        <dbReference type="ARBA" id="ARBA00009506"/>
    </source>
</evidence>
<evidence type="ECO:0000256" key="3">
    <source>
        <dbReference type="ARBA" id="ARBA00004123"/>
    </source>
</evidence>
<organism evidence="24 25">
    <name type="scientific">Globisporangium ultimum (strain ATCC 200006 / CBS 805.95 / DAOM BR144)</name>
    <name type="common">Pythium ultimum</name>
    <dbReference type="NCBI Taxonomy" id="431595"/>
    <lineage>
        <taxon>Eukaryota</taxon>
        <taxon>Sar</taxon>
        <taxon>Stramenopiles</taxon>
        <taxon>Oomycota</taxon>
        <taxon>Peronosporomycetes</taxon>
        <taxon>Pythiales</taxon>
        <taxon>Pythiaceae</taxon>
        <taxon>Globisporangium</taxon>
    </lineage>
</organism>
<feature type="domain" description="RanBP2-type" evidence="23">
    <location>
        <begin position="480"/>
        <end position="510"/>
    </location>
</feature>
<reference evidence="24" key="3">
    <citation type="submission" date="2015-02" db="UniProtKB">
        <authorList>
            <consortium name="EnsemblProtists"/>
        </authorList>
    </citation>
    <scope>IDENTIFICATION</scope>
    <source>
        <strain evidence="24">DAOM BR144</strain>
    </source>
</reference>
<sequence>MNFVGDDGAAAAEDMHEWEWPRHCAELRDIENLLRCQICGDFFHGPVLLPCSHAFCSECVRKYLQTRGAHDGCCPECKQPCAPRDLVANRALEKVALLFKQMKPKLLPQVSGGNGAGIEDKQEAPTSGRATRRQNHAASGANATGKDGKAAAIRPMPLMSYNVMKDKEVRKLLESIGIRLPLKNRDEIIQIHKEYVLLYNAQTDSCNPKSAAKLRDEVIRNHRLRQQEKQQATELAKRQQHANASPSAHLTSQMKANFERLKQEIAARKANPPPPQPAVTSASQTSDDMATALSDTSTASIGLSNGAPTVGIWRHVYSLNNKKEFYINSVTNEIRVERPPEFIQQQNPKNRYDDDDDDFLTVDTSSEGGRALQNHSVDLTADDADFEQPQQQQKRRRSPPSGSKGVEIVEPLPASSTLKNATVRSNGKRPVSFFSPEMSSATQELSLSDDGGASDGDLTVGAAAAALSANYGSEATAAVSEDTKWDCPRCTLVNETSSSLCEACGYEAKPQQSSARKRQRKMQFQSKISLG</sequence>
<dbReference type="GO" id="GO:0006301">
    <property type="term" value="P:DNA damage tolerance"/>
    <property type="evidence" value="ECO:0007669"/>
    <property type="project" value="InterPro"/>
</dbReference>
<evidence type="ECO:0000256" key="9">
    <source>
        <dbReference type="ARBA" id="ARBA00022679"/>
    </source>
</evidence>
<comment type="catalytic activity">
    <reaction evidence="2">
        <text>[E2 ubiquitin-conjugating enzyme]-S-ubiquitinyl-L-cysteine + [acceptor protein]-L-lysine = [E2 ubiquitin-conjugating enzyme]-L-cysteine + [acceptor protein]-N(6)-ubiquitinyl-L-lysine.</text>
        <dbReference type="EC" id="2.3.2.31"/>
    </reaction>
</comment>
<evidence type="ECO:0000256" key="18">
    <source>
        <dbReference type="ARBA" id="ARBA00031783"/>
    </source>
</evidence>
<evidence type="ECO:0000256" key="14">
    <source>
        <dbReference type="ARBA" id="ARBA00022833"/>
    </source>
</evidence>
<feature type="compositionally biased region" description="Polar residues" evidence="21">
    <location>
        <begin position="362"/>
        <end position="377"/>
    </location>
</feature>
<name>K3WU83_GLOUD</name>
<keyword evidence="17" id="KW-0539">Nucleus</keyword>
<keyword evidence="11" id="KW-0227">DNA damage</keyword>
<evidence type="ECO:0000256" key="13">
    <source>
        <dbReference type="ARBA" id="ARBA00022786"/>
    </source>
</evidence>
<dbReference type="EC" id="2.3.2.31" evidence="6"/>
<dbReference type="Gene3D" id="3.30.40.10">
    <property type="entry name" value="Zinc/RING finger domain, C3HC4 (zinc finger)"/>
    <property type="match status" value="1"/>
</dbReference>
<dbReference type="InterPro" id="IPR039577">
    <property type="entry name" value="Rad18"/>
</dbReference>
<feature type="domain" description="RING-type" evidence="22">
    <location>
        <begin position="36"/>
        <end position="78"/>
    </location>
</feature>
<dbReference type="SUPFAM" id="SSF90209">
    <property type="entry name" value="Ran binding protein zinc finger-like"/>
    <property type="match status" value="1"/>
</dbReference>
<dbReference type="STRING" id="431595.K3WU83"/>
<feature type="region of interest" description="Disordered" evidence="21">
    <location>
        <begin position="267"/>
        <end position="291"/>
    </location>
</feature>
<dbReference type="Gene3D" id="2.30.30.380">
    <property type="entry name" value="Zn-finger domain of Sec23/24"/>
    <property type="match status" value="1"/>
</dbReference>
<dbReference type="PROSITE" id="PS50089">
    <property type="entry name" value="ZF_RING_2"/>
    <property type="match status" value="1"/>
</dbReference>
<feature type="region of interest" description="Disordered" evidence="21">
    <location>
        <begin position="227"/>
        <end position="252"/>
    </location>
</feature>
<comment type="pathway">
    <text evidence="4">Protein modification; protein ubiquitination.</text>
</comment>
<keyword evidence="15" id="KW-0238">DNA-binding</keyword>
<evidence type="ECO:0000256" key="8">
    <source>
        <dbReference type="ARBA" id="ARBA00017887"/>
    </source>
</evidence>
<dbReference type="InterPro" id="IPR001876">
    <property type="entry name" value="Znf_RanBP2"/>
</dbReference>
<dbReference type="SUPFAM" id="SSF57850">
    <property type="entry name" value="RING/U-box"/>
    <property type="match status" value="1"/>
</dbReference>
<accession>K3WU83</accession>
<reference evidence="25" key="2">
    <citation type="submission" date="2010-04" db="EMBL/GenBank/DDBJ databases">
        <authorList>
            <person name="Buell R."/>
            <person name="Hamilton J."/>
            <person name="Hostetler J."/>
        </authorList>
    </citation>
    <scope>NUCLEOTIDE SEQUENCE [LARGE SCALE GENOMIC DNA]</scope>
    <source>
        <strain evidence="25">DAOM:BR144</strain>
    </source>
</reference>
<evidence type="ECO:0000313" key="24">
    <source>
        <dbReference type="EnsemblProtists" id="PYU1_T008530"/>
    </source>
</evidence>
<evidence type="ECO:0000256" key="4">
    <source>
        <dbReference type="ARBA" id="ARBA00004906"/>
    </source>
</evidence>
<dbReference type="InterPro" id="IPR001841">
    <property type="entry name" value="Znf_RING"/>
</dbReference>
<dbReference type="PROSITE" id="PS50199">
    <property type="entry name" value="ZF_RANBP2_2"/>
    <property type="match status" value="1"/>
</dbReference>
<feature type="region of interest" description="Disordered" evidence="21">
    <location>
        <begin position="110"/>
        <end position="151"/>
    </location>
</feature>
<dbReference type="Pfam" id="PF00097">
    <property type="entry name" value="zf-C3HC4"/>
    <property type="match status" value="1"/>
</dbReference>
<keyword evidence="9" id="KW-0808">Transferase</keyword>
<dbReference type="PANTHER" id="PTHR14134">
    <property type="entry name" value="E3 UBIQUITIN-PROTEIN LIGASE RAD18"/>
    <property type="match status" value="1"/>
</dbReference>
<dbReference type="GO" id="GO:0003697">
    <property type="term" value="F:single-stranded DNA binding"/>
    <property type="evidence" value="ECO:0007669"/>
    <property type="project" value="InterPro"/>
</dbReference>
<comment type="subcellular location">
    <subcellularLocation>
        <location evidence="3">Nucleus</location>
    </subcellularLocation>
</comment>
<dbReference type="InterPro" id="IPR017907">
    <property type="entry name" value="Znf_RING_CS"/>
</dbReference>
<reference evidence="25" key="1">
    <citation type="journal article" date="2010" name="Genome Biol.">
        <title>Genome sequence of the necrotrophic plant pathogen Pythium ultimum reveals original pathogenicity mechanisms and effector repertoire.</title>
        <authorList>
            <person name="Levesque C.A."/>
            <person name="Brouwer H."/>
            <person name="Cano L."/>
            <person name="Hamilton J.P."/>
            <person name="Holt C."/>
            <person name="Huitema E."/>
            <person name="Raffaele S."/>
            <person name="Robideau G.P."/>
            <person name="Thines M."/>
            <person name="Win J."/>
            <person name="Zerillo M.M."/>
            <person name="Beakes G.W."/>
            <person name="Boore J.L."/>
            <person name="Busam D."/>
            <person name="Dumas B."/>
            <person name="Ferriera S."/>
            <person name="Fuerstenberg S.I."/>
            <person name="Gachon C.M."/>
            <person name="Gaulin E."/>
            <person name="Govers F."/>
            <person name="Grenville-Briggs L."/>
            <person name="Horner N."/>
            <person name="Hostetler J."/>
            <person name="Jiang R.H."/>
            <person name="Johnson J."/>
            <person name="Krajaejun T."/>
            <person name="Lin H."/>
            <person name="Meijer H.J."/>
            <person name="Moore B."/>
            <person name="Morris P."/>
            <person name="Phuntmart V."/>
            <person name="Puiu D."/>
            <person name="Shetty J."/>
            <person name="Stajich J.E."/>
            <person name="Tripathy S."/>
            <person name="Wawra S."/>
            <person name="van West P."/>
            <person name="Whitty B.R."/>
            <person name="Coutinho P.M."/>
            <person name="Henrissat B."/>
            <person name="Martin F."/>
            <person name="Thomas P.D."/>
            <person name="Tyler B.M."/>
            <person name="De Vries R.P."/>
            <person name="Kamoun S."/>
            <person name="Yandell M."/>
            <person name="Tisserat N."/>
            <person name="Buell C.R."/>
        </authorList>
    </citation>
    <scope>NUCLEOTIDE SEQUENCE</scope>
    <source>
        <strain evidence="25">DAOM:BR144</strain>
    </source>
</reference>
<dbReference type="EnsemblProtists" id="PYU1_T008530">
    <property type="protein sequence ID" value="PYU1_T008530"/>
    <property type="gene ID" value="PYU1_G008514"/>
</dbReference>
<evidence type="ECO:0000256" key="19">
    <source>
        <dbReference type="ARBA" id="ARBA00082369"/>
    </source>
</evidence>
<evidence type="ECO:0000256" key="7">
    <source>
        <dbReference type="ARBA" id="ARBA00012483"/>
    </source>
</evidence>
<evidence type="ECO:0000256" key="15">
    <source>
        <dbReference type="ARBA" id="ARBA00023125"/>
    </source>
</evidence>
<feature type="region of interest" description="Disordered" evidence="21">
    <location>
        <begin position="509"/>
        <end position="531"/>
    </location>
</feature>
<feature type="compositionally biased region" description="Polar residues" evidence="21">
    <location>
        <begin position="278"/>
        <end position="291"/>
    </location>
</feature>
<dbReference type="GO" id="GO:0061630">
    <property type="term" value="F:ubiquitin protein ligase activity"/>
    <property type="evidence" value="ECO:0007669"/>
    <property type="project" value="UniProtKB-EC"/>
</dbReference>
<feature type="compositionally biased region" description="Polar residues" evidence="21">
    <location>
        <begin position="522"/>
        <end position="531"/>
    </location>
</feature>
<dbReference type="InterPro" id="IPR013083">
    <property type="entry name" value="Znf_RING/FYVE/PHD"/>
</dbReference>
<dbReference type="PROSITE" id="PS01358">
    <property type="entry name" value="ZF_RANBP2_1"/>
    <property type="match status" value="1"/>
</dbReference>
<dbReference type="PANTHER" id="PTHR14134:SF2">
    <property type="entry name" value="E3 UBIQUITIN-PROTEIN LIGASE RAD18"/>
    <property type="match status" value="1"/>
</dbReference>
<evidence type="ECO:0000259" key="22">
    <source>
        <dbReference type="PROSITE" id="PS50089"/>
    </source>
</evidence>
<evidence type="ECO:0000256" key="20">
    <source>
        <dbReference type="PROSITE-ProRule" id="PRU00322"/>
    </source>
</evidence>
<dbReference type="GO" id="GO:0006281">
    <property type="term" value="P:DNA repair"/>
    <property type="evidence" value="ECO:0007669"/>
    <property type="project" value="UniProtKB-KW"/>
</dbReference>
<dbReference type="FunFam" id="3.30.40.10:FF:000172">
    <property type="entry name" value="E3 ubiquitin-protein ligase RAD18"/>
    <property type="match status" value="1"/>
</dbReference>
<evidence type="ECO:0000256" key="16">
    <source>
        <dbReference type="ARBA" id="ARBA00023204"/>
    </source>
</evidence>
<dbReference type="GO" id="GO:0097505">
    <property type="term" value="C:Rad6-Rad18 complex"/>
    <property type="evidence" value="ECO:0007669"/>
    <property type="project" value="TreeGrafter"/>
</dbReference>
<evidence type="ECO:0000256" key="11">
    <source>
        <dbReference type="ARBA" id="ARBA00022763"/>
    </source>
</evidence>
<dbReference type="eggNOG" id="KOG0287">
    <property type="taxonomic scope" value="Eukaryota"/>
</dbReference>
<dbReference type="InterPro" id="IPR018957">
    <property type="entry name" value="Znf_C3HC4_RING-type"/>
</dbReference>
<comment type="catalytic activity">
    <reaction evidence="1">
        <text>S-ubiquitinyl-[E2 ubiquitin-conjugating enzyme]-L-cysteine + [acceptor protein]-L-lysine = [E2 ubiquitin-conjugating enzyme]-L-cysteine + N(6)-ubiquitinyl-[acceptor protein]-L-lysine.</text>
        <dbReference type="EC" id="2.3.2.27"/>
    </reaction>
</comment>
<keyword evidence="13" id="KW-0833">Ubl conjugation pathway</keyword>
<keyword evidence="12 20" id="KW-0863">Zinc-finger</keyword>
<dbReference type="GO" id="GO:0006513">
    <property type="term" value="P:protein monoubiquitination"/>
    <property type="evidence" value="ECO:0007669"/>
    <property type="project" value="InterPro"/>
</dbReference>
<proteinExistence type="inferred from homology"/>
<dbReference type="PROSITE" id="PS00518">
    <property type="entry name" value="ZF_RING_1"/>
    <property type="match status" value="1"/>
</dbReference>
<feature type="compositionally biased region" description="Polar residues" evidence="21">
    <location>
        <begin position="241"/>
        <end position="252"/>
    </location>
</feature>
<dbReference type="HOGENOM" id="CLU_601957_0_0_1"/>
<dbReference type="SMART" id="SM00547">
    <property type="entry name" value="ZnF_RBZ"/>
    <property type="match status" value="1"/>
</dbReference>
<evidence type="ECO:0000256" key="10">
    <source>
        <dbReference type="ARBA" id="ARBA00022723"/>
    </source>
</evidence>
<evidence type="ECO:0000256" key="6">
    <source>
        <dbReference type="ARBA" id="ARBA00012251"/>
    </source>
</evidence>
<evidence type="ECO:0000256" key="12">
    <source>
        <dbReference type="ARBA" id="ARBA00022771"/>
    </source>
</evidence>
<dbReference type="InParanoid" id="K3WU83"/>
<evidence type="ECO:0000259" key="23">
    <source>
        <dbReference type="PROSITE" id="PS50199"/>
    </source>
</evidence>
<keyword evidence="25" id="KW-1185">Reference proteome</keyword>
<evidence type="ECO:0000256" key="2">
    <source>
        <dbReference type="ARBA" id="ARBA00001798"/>
    </source>
</evidence>
<evidence type="ECO:0000256" key="21">
    <source>
        <dbReference type="SAM" id="MobiDB-lite"/>
    </source>
</evidence>
<keyword evidence="14" id="KW-0862">Zinc</keyword>
<dbReference type="VEuPathDB" id="FungiDB:PYU1_G008514"/>
<dbReference type="AlphaFoldDB" id="K3WU83"/>
<keyword evidence="10" id="KW-0479">Metal-binding</keyword>
<dbReference type="SMART" id="SM00184">
    <property type="entry name" value="RING"/>
    <property type="match status" value="1"/>
</dbReference>
<feature type="region of interest" description="Disordered" evidence="21">
    <location>
        <begin position="338"/>
        <end position="413"/>
    </location>
</feature>
<dbReference type="Proteomes" id="UP000019132">
    <property type="component" value="Unassembled WGS sequence"/>
</dbReference>
<comment type="similarity">
    <text evidence="5">Belongs to the RAD18 family.</text>
</comment>
<dbReference type="InterPro" id="IPR036443">
    <property type="entry name" value="Znf_RanBP2_sf"/>
</dbReference>
<dbReference type="GO" id="GO:0008270">
    <property type="term" value="F:zinc ion binding"/>
    <property type="evidence" value="ECO:0007669"/>
    <property type="project" value="UniProtKB-KW"/>
</dbReference>
<dbReference type="GO" id="GO:0005634">
    <property type="term" value="C:nucleus"/>
    <property type="evidence" value="ECO:0007669"/>
    <property type="project" value="UniProtKB-SubCell"/>
</dbReference>
<dbReference type="EMBL" id="GL376613">
    <property type="status" value="NOT_ANNOTATED_CDS"/>
    <property type="molecule type" value="Genomic_DNA"/>
</dbReference>
<dbReference type="EC" id="2.3.2.27" evidence="7"/>